<keyword evidence="1" id="KW-0472">Membrane</keyword>
<dbReference type="EMBL" id="JBFNXR010000021">
    <property type="protein sequence ID" value="MEW9854870.1"/>
    <property type="molecule type" value="Genomic_DNA"/>
</dbReference>
<dbReference type="RefSeq" id="WP_367771564.1">
    <property type="nucleotide sequence ID" value="NZ_JBFNXR010000021.1"/>
</dbReference>
<keyword evidence="3" id="KW-1185">Reference proteome</keyword>
<keyword evidence="1" id="KW-1133">Transmembrane helix</keyword>
<keyword evidence="1" id="KW-0812">Transmembrane</keyword>
<reference evidence="2 3" key="1">
    <citation type="submission" date="2024-06" db="EMBL/GenBank/DDBJ databases">
        <title>Novosphingobium rhizovicinus M1R2S20.</title>
        <authorList>
            <person name="Sun J.-Q."/>
        </authorList>
    </citation>
    <scope>NUCLEOTIDE SEQUENCE [LARGE SCALE GENOMIC DNA]</scope>
    <source>
        <strain evidence="2 3">M1R2S20</strain>
    </source>
</reference>
<name>A0ABV3RBH2_9SPHN</name>
<protein>
    <submittedName>
        <fullName evidence="2">Uncharacterized protein</fullName>
    </submittedName>
</protein>
<organism evidence="2 3">
    <name type="scientific">Novosphingobium rhizovicinum</name>
    <dbReference type="NCBI Taxonomy" id="3228928"/>
    <lineage>
        <taxon>Bacteria</taxon>
        <taxon>Pseudomonadati</taxon>
        <taxon>Pseudomonadota</taxon>
        <taxon>Alphaproteobacteria</taxon>
        <taxon>Sphingomonadales</taxon>
        <taxon>Sphingomonadaceae</taxon>
        <taxon>Novosphingobium</taxon>
    </lineage>
</organism>
<evidence type="ECO:0000313" key="3">
    <source>
        <dbReference type="Proteomes" id="UP001556118"/>
    </source>
</evidence>
<feature type="transmembrane region" description="Helical" evidence="1">
    <location>
        <begin position="7"/>
        <end position="29"/>
    </location>
</feature>
<proteinExistence type="predicted"/>
<accession>A0ABV3RBH2</accession>
<comment type="caution">
    <text evidence="2">The sequence shown here is derived from an EMBL/GenBank/DDBJ whole genome shotgun (WGS) entry which is preliminary data.</text>
</comment>
<evidence type="ECO:0000256" key="1">
    <source>
        <dbReference type="SAM" id="Phobius"/>
    </source>
</evidence>
<dbReference type="Proteomes" id="UP001556118">
    <property type="component" value="Unassembled WGS sequence"/>
</dbReference>
<gene>
    <name evidence="2" type="ORF">ABUH87_06715</name>
</gene>
<evidence type="ECO:0000313" key="2">
    <source>
        <dbReference type="EMBL" id="MEW9854870.1"/>
    </source>
</evidence>
<sequence>MAMNVNAVLKLSIAAGALLAGAGVGYYYGIFLPAESIHRTLEAGQERQAAAADQRAALERARMLETRRREAAQQRYEVCLAAAETAYRSRWTSGCRTQHIRQRAAYEDCADDWFRTRDACRRDFPVEPERGCALPALISSRLAAARDSARTQCLGELQGL</sequence>